<accession>A0A1I1RWV1</accession>
<protein>
    <submittedName>
        <fullName evidence="1">Uncharacterized protein</fullName>
    </submittedName>
</protein>
<gene>
    <name evidence="1" type="ORF">SAMN04489710_101321</name>
</gene>
<evidence type="ECO:0000313" key="2">
    <source>
        <dbReference type="Proteomes" id="UP000199517"/>
    </source>
</evidence>
<dbReference type="Proteomes" id="UP000199517">
    <property type="component" value="Unassembled WGS sequence"/>
</dbReference>
<evidence type="ECO:0000313" key="1">
    <source>
        <dbReference type="EMBL" id="SFD36758.1"/>
    </source>
</evidence>
<dbReference type="AlphaFoldDB" id="A0A1I1RWV1"/>
<dbReference type="STRING" id="32040.SAMN04489710_101321"/>
<reference evidence="2" key="1">
    <citation type="submission" date="2016-10" db="EMBL/GenBank/DDBJ databases">
        <authorList>
            <person name="Varghese N."/>
            <person name="Submissions S."/>
        </authorList>
    </citation>
    <scope>NUCLEOTIDE SEQUENCE [LARGE SCALE GENOMIC DNA]</scope>
    <source>
        <strain evidence="2">DSM 7481</strain>
    </source>
</reference>
<keyword evidence="2" id="KW-1185">Reference proteome</keyword>
<name>A0A1I1RWV1_9BURK</name>
<proteinExistence type="predicted"/>
<dbReference type="RefSeq" id="WP_092949136.1">
    <property type="nucleotide sequence ID" value="NZ_FOMQ01000001.1"/>
</dbReference>
<dbReference type="EMBL" id="FOMQ01000001">
    <property type="protein sequence ID" value="SFD36758.1"/>
    <property type="molecule type" value="Genomic_DNA"/>
</dbReference>
<organism evidence="1 2">
    <name type="scientific">Paracidovorax konjaci</name>
    <dbReference type="NCBI Taxonomy" id="32040"/>
    <lineage>
        <taxon>Bacteria</taxon>
        <taxon>Pseudomonadati</taxon>
        <taxon>Pseudomonadota</taxon>
        <taxon>Betaproteobacteria</taxon>
        <taxon>Burkholderiales</taxon>
        <taxon>Comamonadaceae</taxon>
        <taxon>Paracidovorax</taxon>
    </lineage>
</organism>
<sequence length="78" mass="8285">MARQDKNAWAAKVFALIQGGQAQAAMAQIKVAPTAGDVARLQALLAAVPATTPARRQLDAFIEEERALLAAPRLHRAP</sequence>